<dbReference type="PANTHER" id="PTHR43806">
    <property type="entry name" value="PEPTIDASE S8"/>
    <property type="match status" value="1"/>
</dbReference>
<comment type="caution">
    <text evidence="8">The sequence shown here is derived from an EMBL/GenBank/DDBJ whole genome shotgun (WGS) entry which is preliminary data.</text>
</comment>
<evidence type="ECO:0000259" key="7">
    <source>
        <dbReference type="Pfam" id="PF00082"/>
    </source>
</evidence>
<dbReference type="PROSITE" id="PS51892">
    <property type="entry name" value="SUBTILASE"/>
    <property type="match status" value="1"/>
</dbReference>
<dbReference type="InterPro" id="IPR036852">
    <property type="entry name" value="Peptidase_S8/S53_dom_sf"/>
</dbReference>
<dbReference type="PROSITE" id="PS00138">
    <property type="entry name" value="SUBTILASE_SER"/>
    <property type="match status" value="1"/>
</dbReference>
<dbReference type="InterPro" id="IPR023828">
    <property type="entry name" value="Peptidase_S8_Ser-AS"/>
</dbReference>
<dbReference type="InterPro" id="IPR000209">
    <property type="entry name" value="Peptidase_S8/S53_dom"/>
</dbReference>
<organism evidence="8 9">
    <name type="scientific">Pseudonocardia acidicola</name>
    <dbReference type="NCBI Taxonomy" id="2724939"/>
    <lineage>
        <taxon>Bacteria</taxon>
        <taxon>Bacillati</taxon>
        <taxon>Actinomycetota</taxon>
        <taxon>Actinomycetes</taxon>
        <taxon>Pseudonocardiales</taxon>
        <taxon>Pseudonocardiaceae</taxon>
        <taxon>Pseudonocardia</taxon>
    </lineage>
</organism>
<dbReference type="Pfam" id="PF00082">
    <property type="entry name" value="Peptidase_S8"/>
    <property type="match status" value="1"/>
</dbReference>
<feature type="region of interest" description="Disordered" evidence="6">
    <location>
        <begin position="1"/>
        <end position="21"/>
    </location>
</feature>
<feature type="domain" description="Peptidase S8/S53" evidence="7">
    <location>
        <begin position="191"/>
        <end position="448"/>
    </location>
</feature>
<dbReference type="InterPro" id="IPR050131">
    <property type="entry name" value="Peptidase_S8_subtilisin-like"/>
</dbReference>
<dbReference type="Proteomes" id="UP000820669">
    <property type="component" value="Unassembled WGS sequence"/>
</dbReference>
<keyword evidence="2 5" id="KW-0645">Protease</keyword>
<proteinExistence type="inferred from homology"/>
<keyword evidence="4 5" id="KW-0720">Serine protease</keyword>
<evidence type="ECO:0000256" key="1">
    <source>
        <dbReference type="ARBA" id="ARBA00011073"/>
    </source>
</evidence>
<dbReference type="Gene3D" id="3.40.50.200">
    <property type="entry name" value="Peptidase S8/S53 domain"/>
    <property type="match status" value="1"/>
</dbReference>
<evidence type="ECO:0000256" key="6">
    <source>
        <dbReference type="SAM" id="MobiDB-lite"/>
    </source>
</evidence>
<dbReference type="InterPro" id="IPR015500">
    <property type="entry name" value="Peptidase_S8_subtilisin-rel"/>
</dbReference>
<evidence type="ECO:0000256" key="3">
    <source>
        <dbReference type="ARBA" id="ARBA00022801"/>
    </source>
</evidence>
<evidence type="ECO:0000313" key="9">
    <source>
        <dbReference type="Proteomes" id="UP000820669"/>
    </source>
</evidence>
<dbReference type="CDD" id="cd00306">
    <property type="entry name" value="Peptidases_S8_S53"/>
    <property type="match status" value="1"/>
</dbReference>
<evidence type="ECO:0000256" key="2">
    <source>
        <dbReference type="ARBA" id="ARBA00022670"/>
    </source>
</evidence>
<dbReference type="RefSeq" id="WP_169385058.1">
    <property type="nucleotide sequence ID" value="NZ_JAAXLA010000091.1"/>
</dbReference>
<sequence>MTENAPGTPFGDDYPDPRDERTRAAERAEVDKQAASLVRLRTDLGYWRERVAALQFRRAGVPDAVQIETAADAGTLMLVAAGRIVARTRDLTDDHRRVLAEFGLPSNGHGRAAVPGIEVFTVRAGRPRTDAAGGSGTFARVAELRMRGVPVGPDHITPLGPVMKGEGGPEPSAGGRPFPAVTYPMVGAPPRVAVIDTGISDEERGDGYLNGLLDPGGANEDLLDVLPPPGDSFLDAGAGHGTFAAGVIAQVAPTATLDIRRAMDTDGIGTAQQVAAQMLQAVDAGATILNLSLGTETVDGRPPLPLLEAVERIATDHPDVLIVCAAGNCGDDRPIWPAAFAGPGGPGPHFPNVVAVAGLDPDGNPAAWSSRGDWVTCSAVGQGVVSTYVRGAEDGDLIQDPHPDTFGRDAWATWTGTSFAAPQIAGGVARICHNQGVTPREALALLLKAGTPIPGWGLAVRILPGT</sequence>
<feature type="active site" description="Charge relay system" evidence="5">
    <location>
        <position position="418"/>
    </location>
</feature>
<dbReference type="PRINTS" id="PR00723">
    <property type="entry name" value="SUBTILISIN"/>
</dbReference>
<evidence type="ECO:0000256" key="4">
    <source>
        <dbReference type="ARBA" id="ARBA00022825"/>
    </source>
</evidence>
<protein>
    <submittedName>
        <fullName evidence="8">S8/S53 family peptidase</fullName>
    </submittedName>
</protein>
<dbReference type="SUPFAM" id="SSF52743">
    <property type="entry name" value="Subtilisin-like"/>
    <property type="match status" value="1"/>
</dbReference>
<gene>
    <name evidence="8" type="ORF">HF526_30525</name>
</gene>
<comment type="similarity">
    <text evidence="1 5">Belongs to the peptidase S8 family.</text>
</comment>
<dbReference type="EMBL" id="JAAXLA010000091">
    <property type="protein sequence ID" value="NMI01601.1"/>
    <property type="molecule type" value="Genomic_DNA"/>
</dbReference>
<feature type="active site" description="Charge relay system" evidence="5">
    <location>
        <position position="196"/>
    </location>
</feature>
<reference evidence="8 9" key="1">
    <citation type="submission" date="2020-04" db="EMBL/GenBank/DDBJ databases">
        <authorList>
            <person name="Klaysubun C."/>
            <person name="Duangmal K."/>
            <person name="Lipun K."/>
        </authorList>
    </citation>
    <scope>NUCLEOTIDE SEQUENCE [LARGE SCALE GENOMIC DNA]</scope>
    <source>
        <strain evidence="8 9">K10HN5</strain>
    </source>
</reference>
<evidence type="ECO:0000256" key="5">
    <source>
        <dbReference type="PROSITE-ProRule" id="PRU01240"/>
    </source>
</evidence>
<accession>A0ABX1SJ71</accession>
<dbReference type="PANTHER" id="PTHR43806:SF11">
    <property type="entry name" value="CEREVISIN-RELATED"/>
    <property type="match status" value="1"/>
</dbReference>
<feature type="active site" description="Charge relay system" evidence="5">
    <location>
        <position position="240"/>
    </location>
</feature>
<keyword evidence="9" id="KW-1185">Reference proteome</keyword>
<evidence type="ECO:0000313" key="8">
    <source>
        <dbReference type="EMBL" id="NMI01601.1"/>
    </source>
</evidence>
<keyword evidence="3 5" id="KW-0378">Hydrolase</keyword>
<name>A0ABX1SJ71_9PSEU</name>